<feature type="domain" description="Multidrug resistance protein MdtA-like alpha-helical hairpin" evidence="4">
    <location>
        <begin position="106"/>
        <end position="169"/>
    </location>
</feature>
<dbReference type="RefSeq" id="WP_187428968.1">
    <property type="nucleotide sequence ID" value="NZ_CP143423.1"/>
</dbReference>
<dbReference type="Pfam" id="PF25917">
    <property type="entry name" value="BSH_RND"/>
    <property type="match status" value="1"/>
</dbReference>
<dbReference type="InterPro" id="IPR058626">
    <property type="entry name" value="MdtA-like_b-barrel"/>
</dbReference>
<comment type="similarity">
    <text evidence="2">Belongs to the membrane fusion protein (MFP) (TC 8.A.1) family.</text>
</comment>
<dbReference type="InterPro" id="IPR006143">
    <property type="entry name" value="RND_pump_MFP"/>
</dbReference>
<dbReference type="InterPro" id="IPR058625">
    <property type="entry name" value="MdtA-like_BSH"/>
</dbReference>
<organism evidence="8 9">
    <name type="scientific">Roseobacter fucihabitans</name>
    <dbReference type="NCBI Taxonomy" id="1537242"/>
    <lineage>
        <taxon>Bacteria</taxon>
        <taxon>Pseudomonadati</taxon>
        <taxon>Pseudomonadota</taxon>
        <taxon>Alphaproteobacteria</taxon>
        <taxon>Rhodobacterales</taxon>
        <taxon>Roseobacteraceae</taxon>
        <taxon>Roseobacter</taxon>
    </lineage>
</organism>
<protein>
    <submittedName>
        <fullName evidence="8">Efflux pump periplasmic linker BepF</fullName>
    </submittedName>
</protein>
<dbReference type="Pfam" id="PF25967">
    <property type="entry name" value="RND-MFP_C"/>
    <property type="match status" value="1"/>
</dbReference>
<feature type="domain" description="Multidrug resistance protein MdtA-like C-terminal permuted SH3" evidence="7">
    <location>
        <begin position="304"/>
        <end position="363"/>
    </location>
</feature>
<dbReference type="SUPFAM" id="SSF111369">
    <property type="entry name" value="HlyD-like secretion proteins"/>
    <property type="match status" value="1"/>
</dbReference>
<feature type="domain" description="Multidrug resistance protein MdtA-like beta-barrel" evidence="6">
    <location>
        <begin position="207"/>
        <end position="296"/>
    </location>
</feature>
<evidence type="ECO:0000256" key="3">
    <source>
        <dbReference type="SAM" id="SignalP"/>
    </source>
</evidence>
<evidence type="ECO:0000256" key="1">
    <source>
        <dbReference type="ARBA" id="ARBA00004196"/>
    </source>
</evidence>
<feature type="signal peptide" evidence="3">
    <location>
        <begin position="1"/>
        <end position="30"/>
    </location>
</feature>
<keyword evidence="3" id="KW-0732">Signal</keyword>
<dbReference type="NCBIfam" id="TIGR01730">
    <property type="entry name" value="RND_mfp"/>
    <property type="match status" value="1"/>
</dbReference>
<reference evidence="9" key="1">
    <citation type="submission" date="2024-01" db="EMBL/GenBank/DDBJ databases">
        <title>Roseobacter fucihabitans sp. nov., isolated from the brown alga Fucus spiralis.</title>
        <authorList>
            <person name="Hahnke S."/>
            <person name="Berger M."/>
            <person name="Schlingloff A."/>
            <person name="Athale I."/>
            <person name="Neumann-Schaal M."/>
            <person name="Adenaya A."/>
            <person name="Poehlein A."/>
            <person name="Daniel R."/>
            <person name="Pertersen J."/>
            <person name="Brinkhoff T."/>
        </authorList>
    </citation>
    <scope>NUCLEOTIDE SEQUENCE [LARGE SCALE GENOMIC DNA]</scope>
    <source>
        <strain evidence="9">B14</strain>
    </source>
</reference>
<dbReference type="Pfam" id="PF25944">
    <property type="entry name" value="Beta-barrel_RND"/>
    <property type="match status" value="1"/>
</dbReference>
<evidence type="ECO:0000256" key="2">
    <source>
        <dbReference type="ARBA" id="ARBA00009477"/>
    </source>
</evidence>
<evidence type="ECO:0000259" key="6">
    <source>
        <dbReference type="Pfam" id="PF25944"/>
    </source>
</evidence>
<keyword evidence="9" id="KW-1185">Reference proteome</keyword>
<proteinExistence type="inferred from homology"/>
<evidence type="ECO:0000259" key="4">
    <source>
        <dbReference type="Pfam" id="PF25876"/>
    </source>
</evidence>
<dbReference type="Pfam" id="PF25876">
    <property type="entry name" value="HH_MFP_RND"/>
    <property type="match status" value="1"/>
</dbReference>
<dbReference type="Gene3D" id="2.40.30.170">
    <property type="match status" value="1"/>
</dbReference>
<dbReference type="PANTHER" id="PTHR30158">
    <property type="entry name" value="ACRA/E-RELATED COMPONENT OF DRUG EFFLUX TRANSPORTER"/>
    <property type="match status" value="1"/>
</dbReference>
<name>A0ABZ2BWQ2_9RHOB</name>
<feature type="chain" id="PRO_5046292628" evidence="3">
    <location>
        <begin position="31"/>
        <end position="381"/>
    </location>
</feature>
<accession>A0ABZ2BWQ2</accession>
<feature type="domain" description="Multidrug resistance protein MdtA-like barrel-sandwich hybrid" evidence="5">
    <location>
        <begin position="63"/>
        <end position="192"/>
    </location>
</feature>
<evidence type="ECO:0000259" key="7">
    <source>
        <dbReference type="Pfam" id="PF25967"/>
    </source>
</evidence>
<dbReference type="InterPro" id="IPR058627">
    <property type="entry name" value="MdtA-like_C"/>
</dbReference>
<dbReference type="Proteomes" id="UP001318682">
    <property type="component" value="Chromosome"/>
</dbReference>
<dbReference type="Gene3D" id="2.40.50.100">
    <property type="match status" value="1"/>
</dbReference>
<dbReference type="Gene3D" id="2.40.420.20">
    <property type="match status" value="1"/>
</dbReference>
<dbReference type="EMBL" id="CP143423">
    <property type="protein sequence ID" value="WVX50497.1"/>
    <property type="molecule type" value="Genomic_DNA"/>
</dbReference>
<evidence type="ECO:0000313" key="9">
    <source>
        <dbReference type="Proteomes" id="UP001318682"/>
    </source>
</evidence>
<evidence type="ECO:0000313" key="8">
    <source>
        <dbReference type="EMBL" id="WVX50497.1"/>
    </source>
</evidence>
<dbReference type="Gene3D" id="1.10.287.470">
    <property type="entry name" value="Helix hairpin bin"/>
    <property type="match status" value="1"/>
</dbReference>
<comment type="subcellular location">
    <subcellularLocation>
        <location evidence="1">Cell envelope</location>
    </subcellularLocation>
</comment>
<evidence type="ECO:0000259" key="5">
    <source>
        <dbReference type="Pfam" id="PF25917"/>
    </source>
</evidence>
<sequence>MTISRKFPTCLPLSIALCLVGLISALPAAAQQDAPRVLIAAAYSQEVNLETRFVGRGEASAKTDLVAQVTGAVTEITVEDGASVFEGQVIYHIDPASYTAAVAAGRAQVTRAEANLKLAYIERDRKEELFNRDTIAESEVDIAEANAAVAEADFAAAVAALQSAELDLERSQIRAPFDGRIGKSNVSVGTVVGPTTGPLATLVRQAPMYVTFSLSEPQLLGVLERLDLGMDELVVNENTPNVFVTLPSGTTLEEPGEIVFLDNRINPATGTISVRAEFENARQMILDGSFVTVLIEALEPTISVLIPQNAVQRDQRGDFVLVINDQQLVEQRYVELGAQVETAVIVAEGLRSGESVIVEGLQKVRPGVAVDAVLAGTGEGN</sequence>
<gene>
    <name evidence="8" type="primary">bepF</name>
    <name evidence="8" type="ORF">ROLI_035950</name>
</gene>
<dbReference type="InterPro" id="IPR058624">
    <property type="entry name" value="MdtA-like_HH"/>
</dbReference>